<dbReference type="InterPro" id="IPR003439">
    <property type="entry name" value="ABC_transporter-like_ATP-bd"/>
</dbReference>
<dbReference type="InterPro" id="IPR043926">
    <property type="entry name" value="ABCG_dom"/>
</dbReference>
<dbReference type="AlphaFoldDB" id="A0A2P6N7Z6"/>
<dbReference type="GO" id="GO:0140359">
    <property type="term" value="F:ABC-type transporter activity"/>
    <property type="evidence" value="ECO:0007669"/>
    <property type="project" value="InterPro"/>
</dbReference>
<keyword evidence="6 8" id="KW-1133">Transmembrane helix</keyword>
<dbReference type="PANTHER" id="PTHR19241">
    <property type="entry name" value="ATP-BINDING CASSETTE TRANSPORTER"/>
    <property type="match status" value="1"/>
</dbReference>
<dbReference type="InterPro" id="IPR013525">
    <property type="entry name" value="ABC2_TM"/>
</dbReference>
<keyword evidence="4" id="KW-0547">Nucleotide-binding</keyword>
<dbReference type="EMBL" id="MDYQ01000162">
    <property type="protein sequence ID" value="PRP80073.1"/>
    <property type="molecule type" value="Genomic_DNA"/>
</dbReference>
<evidence type="ECO:0000256" key="6">
    <source>
        <dbReference type="ARBA" id="ARBA00022989"/>
    </source>
</evidence>
<sequence length="731" mass="81297">MTRSPNRTTVRLMGTLMSLFTHKRSVAYARNRTAVVGATIQSTTPILRKPAVMRRYDKKLIAYARNRTAVVGATIQSTTPILRKPGVIQRFPRNDFVSRNCRNPSHITEDDRDIEGGITQKNHTMTTPITQNDLALATMRDVEETVDMDDSTSLTLAWKKLTVETPDKKKLLSDVSGQISGSLLAIMGPSGSGKTTLMNVLANRVRGVKITGDIRINAQKVTSSLLKRVSGYVMQDDLLFEHLTVEETMHYTADLRLPREMTSLEKKERVNETISQLGLESCRGTVIGGVTIKGISGGERKRLCVGMELITHPKLLFLDEPTSGLDSSTALSLITTLSQIVSTRNCTILCTIHQPQSKIFHLFHSVLVMSKGHVVAMGERQQVIDQYERAGFPCPEFTNPADHLIDVITPINSGDEPELRENVAAIRAEQFHPQSDEEKGCIVDVDPIDHERMPWLRQFLTLSKRTTKSLLRQRSILITQLFQSIIMAVLIGTVFYHIGNDQKSTMKRQPVLFFCVINQGMFAALMIINSFPSERSITLRERAAGSYHVSAYFLAKSLVELAPLVIFPAIFSSVVYWLVGLQPAADKFFLFLFLMILTNLSATSVALAISAVCRTTDLSVTVMPMALEVFRLFGGFLMTPENIPRGFVWLDALSYVKWAYVAISLNELRGLQLNCTEAQKVNGACPVVNGEQTIRSLGLDRFTIGECVGALLAIIIGCRVIAFLALRFLKR</sequence>
<evidence type="ECO:0000259" key="9">
    <source>
        <dbReference type="PROSITE" id="PS50893"/>
    </source>
</evidence>
<proteinExistence type="predicted"/>
<feature type="transmembrane region" description="Helical" evidence="8">
    <location>
        <begin position="561"/>
        <end position="581"/>
    </location>
</feature>
<keyword evidence="5" id="KW-0067">ATP-binding</keyword>
<dbReference type="STRING" id="1890364.A0A2P6N7Z6"/>
<evidence type="ECO:0000256" key="1">
    <source>
        <dbReference type="ARBA" id="ARBA00004141"/>
    </source>
</evidence>
<dbReference type="SMART" id="SM00382">
    <property type="entry name" value="AAA"/>
    <property type="match status" value="1"/>
</dbReference>
<accession>A0A2P6N7Z6</accession>
<dbReference type="SUPFAM" id="SSF52540">
    <property type="entry name" value="P-loop containing nucleoside triphosphate hydrolases"/>
    <property type="match status" value="1"/>
</dbReference>
<dbReference type="GO" id="GO:0005524">
    <property type="term" value="F:ATP binding"/>
    <property type="evidence" value="ECO:0007669"/>
    <property type="project" value="UniProtKB-KW"/>
</dbReference>
<dbReference type="OrthoDB" id="26425at2759"/>
<feature type="transmembrane region" description="Helical" evidence="8">
    <location>
        <begin position="588"/>
        <end position="612"/>
    </location>
</feature>
<keyword evidence="2" id="KW-0813">Transport</keyword>
<evidence type="ECO:0000256" key="7">
    <source>
        <dbReference type="ARBA" id="ARBA00023136"/>
    </source>
</evidence>
<evidence type="ECO:0000256" key="8">
    <source>
        <dbReference type="SAM" id="Phobius"/>
    </source>
</evidence>
<dbReference type="Proteomes" id="UP000241769">
    <property type="component" value="Unassembled WGS sequence"/>
</dbReference>
<dbReference type="Pfam" id="PF19055">
    <property type="entry name" value="ABC2_membrane_7"/>
    <property type="match status" value="1"/>
</dbReference>
<dbReference type="PROSITE" id="PS00211">
    <property type="entry name" value="ABC_TRANSPORTER_1"/>
    <property type="match status" value="1"/>
</dbReference>
<dbReference type="GO" id="GO:0016887">
    <property type="term" value="F:ATP hydrolysis activity"/>
    <property type="evidence" value="ECO:0007669"/>
    <property type="project" value="InterPro"/>
</dbReference>
<evidence type="ECO:0000313" key="11">
    <source>
        <dbReference type="Proteomes" id="UP000241769"/>
    </source>
</evidence>
<dbReference type="GO" id="GO:0016020">
    <property type="term" value="C:membrane"/>
    <property type="evidence" value="ECO:0007669"/>
    <property type="project" value="UniProtKB-SubCell"/>
</dbReference>
<dbReference type="Pfam" id="PF00005">
    <property type="entry name" value="ABC_tran"/>
    <property type="match status" value="1"/>
</dbReference>
<feature type="transmembrane region" description="Helical" evidence="8">
    <location>
        <begin position="481"/>
        <end position="499"/>
    </location>
</feature>
<feature type="transmembrane region" description="Helical" evidence="8">
    <location>
        <begin position="511"/>
        <end position="531"/>
    </location>
</feature>
<dbReference type="FunCoup" id="A0A2P6N7Z6">
    <property type="interactions" value="21"/>
</dbReference>
<dbReference type="CDD" id="cd03213">
    <property type="entry name" value="ABCG_EPDR"/>
    <property type="match status" value="1"/>
</dbReference>
<keyword evidence="3 8" id="KW-0812">Transmembrane</keyword>
<dbReference type="InterPro" id="IPR027417">
    <property type="entry name" value="P-loop_NTPase"/>
</dbReference>
<dbReference type="InterPro" id="IPR003593">
    <property type="entry name" value="AAA+_ATPase"/>
</dbReference>
<evidence type="ECO:0000313" key="10">
    <source>
        <dbReference type="EMBL" id="PRP80073.1"/>
    </source>
</evidence>
<organism evidence="10 11">
    <name type="scientific">Planoprotostelium fungivorum</name>
    <dbReference type="NCBI Taxonomy" id="1890364"/>
    <lineage>
        <taxon>Eukaryota</taxon>
        <taxon>Amoebozoa</taxon>
        <taxon>Evosea</taxon>
        <taxon>Variosea</taxon>
        <taxon>Cavosteliida</taxon>
        <taxon>Cavosteliaceae</taxon>
        <taxon>Planoprotostelium</taxon>
    </lineage>
</organism>
<protein>
    <recommendedName>
        <fullName evidence="9">ABC transporter domain-containing protein</fullName>
    </recommendedName>
</protein>
<dbReference type="PROSITE" id="PS50893">
    <property type="entry name" value="ABC_TRANSPORTER_2"/>
    <property type="match status" value="1"/>
</dbReference>
<dbReference type="Pfam" id="PF01061">
    <property type="entry name" value="ABC2_membrane"/>
    <property type="match status" value="1"/>
</dbReference>
<dbReference type="Gene3D" id="3.40.50.300">
    <property type="entry name" value="P-loop containing nucleotide triphosphate hydrolases"/>
    <property type="match status" value="1"/>
</dbReference>
<evidence type="ECO:0000256" key="5">
    <source>
        <dbReference type="ARBA" id="ARBA00022840"/>
    </source>
</evidence>
<name>A0A2P6N7Z6_9EUKA</name>
<keyword evidence="7 8" id="KW-0472">Membrane</keyword>
<feature type="domain" description="ABC transporter" evidence="9">
    <location>
        <begin position="156"/>
        <end position="396"/>
    </location>
</feature>
<comment type="subcellular location">
    <subcellularLocation>
        <location evidence="1">Membrane</location>
        <topology evidence="1">Multi-pass membrane protein</topology>
    </subcellularLocation>
</comment>
<dbReference type="InterPro" id="IPR017871">
    <property type="entry name" value="ABC_transporter-like_CS"/>
</dbReference>
<keyword evidence="11" id="KW-1185">Reference proteome</keyword>
<evidence type="ECO:0000256" key="3">
    <source>
        <dbReference type="ARBA" id="ARBA00022692"/>
    </source>
</evidence>
<feature type="transmembrane region" description="Helical" evidence="8">
    <location>
        <begin position="708"/>
        <end position="729"/>
    </location>
</feature>
<reference evidence="10 11" key="1">
    <citation type="journal article" date="2018" name="Genome Biol. Evol.">
        <title>Multiple Roots of Fruiting Body Formation in Amoebozoa.</title>
        <authorList>
            <person name="Hillmann F."/>
            <person name="Forbes G."/>
            <person name="Novohradska S."/>
            <person name="Ferling I."/>
            <person name="Riege K."/>
            <person name="Groth M."/>
            <person name="Westermann M."/>
            <person name="Marz M."/>
            <person name="Spaller T."/>
            <person name="Winckler T."/>
            <person name="Schaap P."/>
            <person name="Glockner G."/>
        </authorList>
    </citation>
    <scope>NUCLEOTIDE SEQUENCE [LARGE SCALE GENOMIC DNA]</scope>
    <source>
        <strain evidence="10 11">Jena</strain>
    </source>
</reference>
<dbReference type="InParanoid" id="A0A2P6N7Z6"/>
<gene>
    <name evidence="10" type="ORF">PROFUN_10756</name>
</gene>
<evidence type="ECO:0000256" key="2">
    <source>
        <dbReference type="ARBA" id="ARBA00022448"/>
    </source>
</evidence>
<evidence type="ECO:0000256" key="4">
    <source>
        <dbReference type="ARBA" id="ARBA00022741"/>
    </source>
</evidence>
<comment type="caution">
    <text evidence="10">The sequence shown here is derived from an EMBL/GenBank/DDBJ whole genome shotgun (WGS) entry which is preliminary data.</text>
</comment>